<protein>
    <submittedName>
        <fullName evidence="2">Uncharacterized protein</fullName>
    </submittedName>
</protein>
<dbReference type="NCBIfam" id="TIGR01571">
    <property type="entry name" value="A_thal_Cys_rich"/>
    <property type="match status" value="1"/>
</dbReference>
<dbReference type="InterPro" id="IPR006461">
    <property type="entry name" value="PLAC_motif_containing"/>
</dbReference>
<keyword evidence="3" id="KW-1185">Reference proteome</keyword>
<dbReference type="Pfam" id="PF04749">
    <property type="entry name" value="PLAC8"/>
    <property type="match status" value="1"/>
</dbReference>
<accession>A0AAN9AQG5</accession>
<organism evidence="2 3">
    <name type="scientific">Littorina saxatilis</name>
    <dbReference type="NCBI Taxonomy" id="31220"/>
    <lineage>
        <taxon>Eukaryota</taxon>
        <taxon>Metazoa</taxon>
        <taxon>Spiralia</taxon>
        <taxon>Lophotrochozoa</taxon>
        <taxon>Mollusca</taxon>
        <taxon>Gastropoda</taxon>
        <taxon>Caenogastropoda</taxon>
        <taxon>Littorinimorpha</taxon>
        <taxon>Littorinoidea</taxon>
        <taxon>Littorinidae</taxon>
        <taxon>Littorina</taxon>
    </lineage>
</organism>
<proteinExistence type="inferred from homology"/>
<evidence type="ECO:0000313" key="3">
    <source>
        <dbReference type="Proteomes" id="UP001374579"/>
    </source>
</evidence>
<comment type="similarity">
    <text evidence="1">Belongs to the cornifelin family.</text>
</comment>
<sequence>MAKEDFFGHNYAAWSQAMRESYGSPKPYMRQSWPVHPHSQQPVMRQPGSIEPTARPTWISHHNPTVKPGTELANQKFAETYGGQQQVQGQPHPQTTGEHINWTRKAHMVHDRPAQANKAAAAPTEAGADAYGNTWAQGVCGCTEDVNICLCVLCCTPCAACQTARDMDEFVCLPCCSMCPWLSFTACLVGHPCPWLFAARSKVRTRLAFEGSMCDDCLVATCCYPCGLCQLMREVKLAKAYGKM</sequence>
<name>A0AAN9AQG5_9CAEN</name>
<dbReference type="EMBL" id="JBAMIC010000022">
    <property type="protein sequence ID" value="KAK7091152.1"/>
    <property type="molecule type" value="Genomic_DNA"/>
</dbReference>
<dbReference type="AlphaFoldDB" id="A0AAN9AQG5"/>
<comment type="caution">
    <text evidence="2">The sequence shown here is derived from an EMBL/GenBank/DDBJ whole genome shotgun (WGS) entry which is preliminary data.</text>
</comment>
<dbReference type="PANTHER" id="PTHR15907">
    <property type="entry name" value="DUF614 FAMILY PROTEIN-RELATED"/>
    <property type="match status" value="1"/>
</dbReference>
<dbReference type="Proteomes" id="UP001374579">
    <property type="component" value="Unassembled WGS sequence"/>
</dbReference>
<evidence type="ECO:0000256" key="1">
    <source>
        <dbReference type="ARBA" id="ARBA00009024"/>
    </source>
</evidence>
<reference evidence="2 3" key="1">
    <citation type="submission" date="2024-02" db="EMBL/GenBank/DDBJ databases">
        <title>Chromosome-scale genome assembly of the rough periwinkle Littorina saxatilis.</title>
        <authorList>
            <person name="De Jode A."/>
            <person name="Faria R."/>
            <person name="Formenti G."/>
            <person name="Sims Y."/>
            <person name="Smith T.P."/>
            <person name="Tracey A."/>
            <person name="Wood J.M.D."/>
            <person name="Zagrodzka Z.B."/>
            <person name="Johannesson K."/>
            <person name="Butlin R.K."/>
            <person name="Leder E.H."/>
        </authorList>
    </citation>
    <scope>NUCLEOTIDE SEQUENCE [LARGE SCALE GENOMIC DNA]</scope>
    <source>
        <strain evidence="2">Snail1</strain>
        <tissue evidence="2">Muscle</tissue>
    </source>
</reference>
<gene>
    <name evidence="2" type="ORF">V1264_008878</name>
</gene>
<evidence type="ECO:0000313" key="2">
    <source>
        <dbReference type="EMBL" id="KAK7091152.1"/>
    </source>
</evidence>